<sequence>MVSTSTSNVNTMPLRSKSPNAAVGAITSTERALTALSDRGRGGQAYTQAVLSALVLSLRARGVSDAQVDAELVQIQRAGHAAAVAEFRFGGVGLGGGAKLRSESRETLPPYSLM</sequence>
<proteinExistence type="predicted"/>
<accession>A0AAF0YCI0</accession>
<dbReference type="Proteomes" id="UP000827549">
    <property type="component" value="Chromosome 5"/>
</dbReference>
<dbReference type="AlphaFoldDB" id="A0AAF0YCI0"/>
<dbReference type="EMBL" id="CP086718">
    <property type="protein sequence ID" value="WOO84190.1"/>
    <property type="molecule type" value="Genomic_DNA"/>
</dbReference>
<keyword evidence="3" id="KW-1185">Reference proteome</keyword>
<feature type="compositionally biased region" description="Polar residues" evidence="1">
    <location>
        <begin position="1"/>
        <end position="19"/>
    </location>
</feature>
<dbReference type="GeneID" id="87810882"/>
<gene>
    <name evidence="2" type="ORF">LOC62_05G007710</name>
</gene>
<feature type="region of interest" description="Disordered" evidence="1">
    <location>
        <begin position="1"/>
        <end position="23"/>
    </location>
</feature>
<evidence type="ECO:0000313" key="3">
    <source>
        <dbReference type="Proteomes" id="UP000827549"/>
    </source>
</evidence>
<name>A0AAF0YCI0_9TREE</name>
<protein>
    <submittedName>
        <fullName evidence="2">Uncharacterized protein</fullName>
    </submittedName>
</protein>
<dbReference type="RefSeq" id="XP_062630216.1">
    <property type="nucleotide sequence ID" value="XM_062774232.1"/>
</dbReference>
<evidence type="ECO:0000256" key="1">
    <source>
        <dbReference type="SAM" id="MobiDB-lite"/>
    </source>
</evidence>
<reference evidence="2" key="1">
    <citation type="submission" date="2023-10" db="EMBL/GenBank/DDBJ databases">
        <authorList>
            <person name="Noh H."/>
        </authorList>
    </citation>
    <scope>NUCLEOTIDE SEQUENCE</scope>
    <source>
        <strain evidence="2">DUCC4014</strain>
    </source>
</reference>
<evidence type="ECO:0000313" key="2">
    <source>
        <dbReference type="EMBL" id="WOO84190.1"/>
    </source>
</evidence>
<organism evidence="2 3">
    <name type="scientific">Vanrija pseudolonga</name>
    <dbReference type="NCBI Taxonomy" id="143232"/>
    <lineage>
        <taxon>Eukaryota</taxon>
        <taxon>Fungi</taxon>
        <taxon>Dikarya</taxon>
        <taxon>Basidiomycota</taxon>
        <taxon>Agaricomycotina</taxon>
        <taxon>Tremellomycetes</taxon>
        <taxon>Trichosporonales</taxon>
        <taxon>Trichosporonaceae</taxon>
        <taxon>Vanrija</taxon>
    </lineage>
</organism>